<dbReference type="Pfam" id="PF05368">
    <property type="entry name" value="NmrA"/>
    <property type="match status" value="1"/>
</dbReference>
<dbReference type="AlphaFoldDB" id="A0A815SYX1"/>
<dbReference type="InterPro" id="IPR008030">
    <property type="entry name" value="NmrA-like"/>
</dbReference>
<dbReference type="OrthoDB" id="10262413at2759"/>
<name>A0A815SYX1_ADIRI</name>
<feature type="domain" description="NmrA-like" evidence="3">
    <location>
        <begin position="6"/>
        <end position="297"/>
    </location>
</feature>
<evidence type="ECO:0000313" key="6">
    <source>
        <dbReference type="Proteomes" id="UP000663828"/>
    </source>
</evidence>
<dbReference type="EMBL" id="CAJNOJ010000432">
    <property type="protein sequence ID" value="CAF1446510.1"/>
    <property type="molecule type" value="Genomic_DNA"/>
</dbReference>
<dbReference type="GO" id="GO:0016491">
    <property type="term" value="F:oxidoreductase activity"/>
    <property type="evidence" value="ECO:0007669"/>
    <property type="project" value="UniProtKB-KW"/>
</dbReference>
<dbReference type="InterPro" id="IPR036291">
    <property type="entry name" value="NAD(P)-bd_dom_sf"/>
</dbReference>
<keyword evidence="6" id="KW-1185">Reference proteome</keyword>
<evidence type="ECO:0000313" key="4">
    <source>
        <dbReference type="EMBL" id="CAF1446510.1"/>
    </source>
</evidence>
<evidence type="ECO:0000313" key="5">
    <source>
        <dbReference type="EMBL" id="CAF1499336.1"/>
    </source>
</evidence>
<dbReference type="Gene3D" id="3.40.50.720">
    <property type="entry name" value="NAD(P)-binding Rossmann-like Domain"/>
    <property type="match status" value="1"/>
</dbReference>
<keyword evidence="1" id="KW-0521">NADP</keyword>
<evidence type="ECO:0000256" key="2">
    <source>
        <dbReference type="ARBA" id="ARBA00023002"/>
    </source>
</evidence>
<sequence>MDVESRKVIVIAGGTGGIGRHIVDGIVAAKKYTVKVFSRQDPSSLVDMTVKGVIVVKVDYADRDLLVKELQGVHTVIVTLISLDDSCVQAQINLLNAALEAKVKRIAPSEWTGHHDENTVIELYRRLKVPVREKIKAAGIEYTVFMIGLLMDYFASPQTASKSIGSLVIGVDFNKCVASITSSGDEPFCLTRADDVGKFVAAALELDKWNENSGIVGSRTTWNEIIKLGEKIRGTKFHVQYTSADEAARLIDTMTDNVLEKLIHQVYLGIVRGEFDFEATLNNICPEIKPTTIEQFLMESWTDYQG</sequence>
<dbReference type="Proteomes" id="UP000663852">
    <property type="component" value="Unassembled WGS sequence"/>
</dbReference>
<proteinExistence type="predicted"/>
<accession>A0A815SYX1</accession>
<evidence type="ECO:0000256" key="1">
    <source>
        <dbReference type="ARBA" id="ARBA00022857"/>
    </source>
</evidence>
<dbReference type="Gene3D" id="3.90.25.10">
    <property type="entry name" value="UDP-galactose 4-epimerase, domain 1"/>
    <property type="match status" value="1"/>
</dbReference>
<dbReference type="InterPro" id="IPR051609">
    <property type="entry name" value="NmrA/Isoflavone_reductase-like"/>
</dbReference>
<reference evidence="5" key="1">
    <citation type="submission" date="2021-02" db="EMBL/GenBank/DDBJ databases">
        <authorList>
            <person name="Nowell W R."/>
        </authorList>
    </citation>
    <scope>NUCLEOTIDE SEQUENCE</scope>
</reference>
<dbReference type="SUPFAM" id="SSF51735">
    <property type="entry name" value="NAD(P)-binding Rossmann-fold domains"/>
    <property type="match status" value="1"/>
</dbReference>
<dbReference type="PANTHER" id="PTHR47706:SF4">
    <property type="entry name" value="NMRA-LIKE DOMAIN-CONTAINING PROTEIN"/>
    <property type="match status" value="1"/>
</dbReference>
<dbReference type="PANTHER" id="PTHR47706">
    <property type="entry name" value="NMRA-LIKE FAMILY PROTEIN"/>
    <property type="match status" value="1"/>
</dbReference>
<dbReference type="EMBL" id="CAJNOR010004398">
    <property type="protein sequence ID" value="CAF1499336.1"/>
    <property type="molecule type" value="Genomic_DNA"/>
</dbReference>
<gene>
    <name evidence="4" type="ORF">EDS130_LOCUS39242</name>
    <name evidence="5" type="ORF">XAT740_LOCUS39563</name>
</gene>
<comment type="caution">
    <text evidence="5">The sequence shown here is derived from an EMBL/GenBank/DDBJ whole genome shotgun (WGS) entry which is preliminary data.</text>
</comment>
<keyword evidence="2" id="KW-0560">Oxidoreductase</keyword>
<dbReference type="Proteomes" id="UP000663828">
    <property type="component" value="Unassembled WGS sequence"/>
</dbReference>
<evidence type="ECO:0000259" key="3">
    <source>
        <dbReference type="Pfam" id="PF05368"/>
    </source>
</evidence>
<organism evidence="5 6">
    <name type="scientific">Adineta ricciae</name>
    <name type="common">Rotifer</name>
    <dbReference type="NCBI Taxonomy" id="249248"/>
    <lineage>
        <taxon>Eukaryota</taxon>
        <taxon>Metazoa</taxon>
        <taxon>Spiralia</taxon>
        <taxon>Gnathifera</taxon>
        <taxon>Rotifera</taxon>
        <taxon>Eurotatoria</taxon>
        <taxon>Bdelloidea</taxon>
        <taxon>Adinetida</taxon>
        <taxon>Adinetidae</taxon>
        <taxon>Adineta</taxon>
    </lineage>
</organism>
<protein>
    <recommendedName>
        <fullName evidence="3">NmrA-like domain-containing protein</fullName>
    </recommendedName>
</protein>